<keyword evidence="1" id="KW-0732">Signal</keyword>
<dbReference type="Proteomes" id="UP000291343">
    <property type="component" value="Unassembled WGS sequence"/>
</dbReference>
<evidence type="ECO:0000256" key="1">
    <source>
        <dbReference type="SAM" id="SignalP"/>
    </source>
</evidence>
<dbReference type="InParanoid" id="A0A482XME0"/>
<name>A0A482XME0_LAOST</name>
<dbReference type="PROSITE" id="PS51257">
    <property type="entry name" value="PROKAR_LIPOPROTEIN"/>
    <property type="match status" value="1"/>
</dbReference>
<gene>
    <name evidence="2" type="ORF">LSTR_LSTR009383</name>
</gene>
<accession>A0A482XME0</accession>
<feature type="chain" id="PRO_5019748882" description="Vitellogenin domain-containing protein" evidence="1">
    <location>
        <begin position="21"/>
        <end position="806"/>
    </location>
</feature>
<proteinExistence type="predicted"/>
<evidence type="ECO:0008006" key="4">
    <source>
        <dbReference type="Google" id="ProtNLM"/>
    </source>
</evidence>
<dbReference type="EMBL" id="QKKF02005931">
    <property type="protein sequence ID" value="RZF46539.1"/>
    <property type="molecule type" value="Genomic_DNA"/>
</dbReference>
<sequence>MIPLKFIFYIFSSFIVSCLCQRGEREFSYSLDNARLYTKEIGENGPTFVVGSKYYQVVPNTNENTTMICKRRERNDFRTVYKTSIRMKNSTGKTNKLTQALYDKYFAVIVREVWNCATGKQIFISRIFNLATSIRFKFQCELILKQKDGFIKLMRKTVGADEKIPDWVKTYRNEERKKGNEFTEVTYTNPGALQNIFDAQLPIKMELISTIPSEILGVKESIAICKKQQDIGTFLFDYRPKLNITDKTSQKTITITQENYLDYITPIKDELWICKDEKAYRFLRIVNELQGLKQLQQVEYYDSIQLYSRTLNVRKTSVNVIEIKYLDHNTFATLKYGFNNFILSVSSCELLEDFPINKFKKYYRTECTYLPKDKANLDSEKTLCFDTYFNLIDWEVWSCKNNKNKILFRRIVNHFELKTWEGTSTLQPIKDIRHYDGVFVGFGKYAHGVDGWTFKQIKYMSVDDSPLIYKYDGKLTLKENIIQARPLNELLDTNTKSCLFNVATRSMSYLLDHDKMAYRTTVKSSGVILKIDSRYEKVASNDTLICKQESKTEPSYGMRVFLANRANDILFEFDKGLSATFMSTLSLSWKCSLLEDGEEGDVKLIRVINRLEVGEDRLAHVIHNDGVTVIKGESVIEELKFIDPSDGKITKYDGSLVFVPGPHEFESIQCDLSSNLADNKPGDYLPEVLIPLKNDQLWYFSKMNKTQLESMFKVLTRNAIPCESSQYGNVTRIVNTVETNADLAEIYYTDGVTIWKNDTDGTITLREVKYMDPTTKEIVKFDGVVDYVNHKSIDKFAEGTSVEDDR</sequence>
<reference evidence="2 3" key="1">
    <citation type="journal article" date="2017" name="Gigascience">
        <title>Genome sequence of the small brown planthopper, Laodelphax striatellus.</title>
        <authorList>
            <person name="Zhu J."/>
            <person name="Jiang F."/>
            <person name="Wang X."/>
            <person name="Yang P."/>
            <person name="Bao Y."/>
            <person name="Zhao W."/>
            <person name="Wang W."/>
            <person name="Lu H."/>
            <person name="Wang Q."/>
            <person name="Cui N."/>
            <person name="Li J."/>
            <person name="Chen X."/>
            <person name="Luo L."/>
            <person name="Yu J."/>
            <person name="Kang L."/>
            <person name="Cui F."/>
        </authorList>
    </citation>
    <scope>NUCLEOTIDE SEQUENCE [LARGE SCALE GENOMIC DNA]</scope>
    <source>
        <strain evidence="2">Lst14</strain>
    </source>
</reference>
<feature type="signal peptide" evidence="1">
    <location>
        <begin position="1"/>
        <end position="20"/>
    </location>
</feature>
<dbReference type="AlphaFoldDB" id="A0A482XME0"/>
<protein>
    <recommendedName>
        <fullName evidence="4">Vitellogenin domain-containing protein</fullName>
    </recommendedName>
</protein>
<keyword evidence="3" id="KW-1185">Reference proteome</keyword>
<organism evidence="2 3">
    <name type="scientific">Laodelphax striatellus</name>
    <name type="common">Small brown planthopper</name>
    <name type="synonym">Delphax striatella</name>
    <dbReference type="NCBI Taxonomy" id="195883"/>
    <lineage>
        <taxon>Eukaryota</taxon>
        <taxon>Metazoa</taxon>
        <taxon>Ecdysozoa</taxon>
        <taxon>Arthropoda</taxon>
        <taxon>Hexapoda</taxon>
        <taxon>Insecta</taxon>
        <taxon>Pterygota</taxon>
        <taxon>Neoptera</taxon>
        <taxon>Paraneoptera</taxon>
        <taxon>Hemiptera</taxon>
        <taxon>Auchenorrhyncha</taxon>
        <taxon>Fulgoroidea</taxon>
        <taxon>Delphacidae</taxon>
        <taxon>Criomorphinae</taxon>
        <taxon>Laodelphax</taxon>
    </lineage>
</organism>
<comment type="caution">
    <text evidence="2">The sequence shown here is derived from an EMBL/GenBank/DDBJ whole genome shotgun (WGS) entry which is preliminary data.</text>
</comment>
<evidence type="ECO:0000313" key="2">
    <source>
        <dbReference type="EMBL" id="RZF46539.1"/>
    </source>
</evidence>
<evidence type="ECO:0000313" key="3">
    <source>
        <dbReference type="Proteomes" id="UP000291343"/>
    </source>
</evidence>